<keyword evidence="3" id="KW-1185">Reference proteome</keyword>
<evidence type="ECO:0000313" key="2">
    <source>
        <dbReference type="EMBL" id="KAK9417094.1"/>
    </source>
</evidence>
<evidence type="ECO:0000256" key="1">
    <source>
        <dbReference type="SAM" id="MobiDB-lite"/>
    </source>
</evidence>
<feature type="region of interest" description="Disordered" evidence="1">
    <location>
        <begin position="150"/>
        <end position="175"/>
    </location>
</feature>
<proteinExistence type="predicted"/>
<dbReference type="EMBL" id="JARVKF010000401">
    <property type="protein sequence ID" value="KAK9417094.1"/>
    <property type="molecule type" value="Genomic_DNA"/>
</dbReference>
<reference evidence="2 3" key="1">
    <citation type="journal article" date="2024" name="J. Plant Pathol.">
        <title>Sequence and assembly of the genome of Seiridium unicorne, isolate CBS 538.82, causal agent of cypress canker disease.</title>
        <authorList>
            <person name="Scali E."/>
            <person name="Rocca G.D."/>
            <person name="Danti R."/>
            <person name="Garbelotto M."/>
            <person name="Barberini S."/>
            <person name="Baroncelli R."/>
            <person name="Emiliani G."/>
        </authorList>
    </citation>
    <scope>NUCLEOTIDE SEQUENCE [LARGE SCALE GENOMIC DNA]</scope>
    <source>
        <strain evidence="2 3">BM-138-508</strain>
    </source>
</reference>
<accession>A0ABR2UR27</accession>
<dbReference type="Proteomes" id="UP001408356">
    <property type="component" value="Unassembled WGS sequence"/>
</dbReference>
<feature type="compositionally biased region" description="Basic residues" evidence="1">
    <location>
        <begin position="60"/>
        <end position="69"/>
    </location>
</feature>
<feature type="compositionally biased region" description="Basic and acidic residues" evidence="1">
    <location>
        <begin position="165"/>
        <end position="175"/>
    </location>
</feature>
<organism evidence="2 3">
    <name type="scientific">Seiridium unicorne</name>
    <dbReference type="NCBI Taxonomy" id="138068"/>
    <lineage>
        <taxon>Eukaryota</taxon>
        <taxon>Fungi</taxon>
        <taxon>Dikarya</taxon>
        <taxon>Ascomycota</taxon>
        <taxon>Pezizomycotina</taxon>
        <taxon>Sordariomycetes</taxon>
        <taxon>Xylariomycetidae</taxon>
        <taxon>Amphisphaeriales</taxon>
        <taxon>Sporocadaceae</taxon>
        <taxon>Seiridium</taxon>
    </lineage>
</organism>
<sequence>MESHAHENSPSGHSQHTHHDSPLPTPHRHRKHRRRRSAAHYSTSRSPLRGRPRNSSGSRNGHRSTRSSHTHSSAKLPFHTGLNDILRGLFGHGERGPNAEELTRLADDFGNLIVTELVDRLIVELKDGLLEKLLIECLEDLVTGAVKKTMGSSAKGKGKAGGSESRTDEREDWKKGLLKKAAATLVKRFAQ</sequence>
<gene>
    <name evidence="2" type="ORF">SUNI508_09112</name>
</gene>
<evidence type="ECO:0000313" key="3">
    <source>
        <dbReference type="Proteomes" id="UP001408356"/>
    </source>
</evidence>
<name>A0ABR2UR27_9PEZI</name>
<protein>
    <submittedName>
        <fullName evidence="2">Uncharacterized protein</fullName>
    </submittedName>
</protein>
<feature type="region of interest" description="Disordered" evidence="1">
    <location>
        <begin position="1"/>
        <end position="78"/>
    </location>
</feature>
<feature type="compositionally biased region" description="Basic residues" evidence="1">
    <location>
        <begin position="26"/>
        <end position="38"/>
    </location>
</feature>
<comment type="caution">
    <text evidence="2">The sequence shown here is derived from an EMBL/GenBank/DDBJ whole genome shotgun (WGS) entry which is preliminary data.</text>
</comment>
<feature type="compositionally biased region" description="Low complexity" evidence="1">
    <location>
        <begin position="39"/>
        <end position="59"/>
    </location>
</feature>